<dbReference type="SUPFAM" id="SSF109604">
    <property type="entry name" value="HD-domain/PDEase-like"/>
    <property type="match status" value="1"/>
</dbReference>
<sequence>MTIDKSALGFGTGERAIYATDPWTTRGRLFAEGGSPTRSDFQRDRDRIVHTTAFRRLKHKTQVFIGPDGDHYRTRLTHTIEVAQIARALARALKLDEDLAEGVALVHDFGHTPFGHTGEDALHEVLAPYGGFDHNAQSLRIVTKLERRYAEFDGLNLTWETLEGLVKHNGPLMTEAGEGTRGPVPQPILDYCELHDLELASYAGLEAQVAAIADDIAYNTHDIDDGLRSGYLSFDMLEEVPFLAGLMKEVRDRYPHLEPDRFTHEIMRRQITRMVEDVIGVAQARLAELRPCSAADVRGAARTIATFSDEMAETDRQIKKLLFSRIYRHPDIMRIRAGAAQIVTDLFHAYMADPALMKSHYWVNHMAGLNEPARARHVGDYLAGMTDTYAVRTHTELFDRTPDLR</sequence>
<gene>
    <name evidence="4" type="ORF">RHIZ70_3335</name>
</gene>
<evidence type="ECO:0000313" key="5">
    <source>
        <dbReference type="Proteomes" id="UP000254764"/>
    </source>
</evidence>
<dbReference type="Pfam" id="PF13286">
    <property type="entry name" value="HD_assoc"/>
    <property type="match status" value="1"/>
</dbReference>
<organism evidence="4 5">
    <name type="scientific">Ciceribacter selenitireducens ATCC BAA-1503</name>
    <dbReference type="NCBI Taxonomy" id="1336235"/>
    <lineage>
        <taxon>Bacteria</taxon>
        <taxon>Pseudomonadati</taxon>
        <taxon>Pseudomonadota</taxon>
        <taxon>Alphaproteobacteria</taxon>
        <taxon>Hyphomicrobiales</taxon>
        <taxon>Rhizobiaceae</taxon>
        <taxon>Ciceribacter</taxon>
    </lineage>
</organism>
<keyword evidence="5" id="KW-1185">Reference proteome</keyword>
<evidence type="ECO:0000313" key="4">
    <source>
        <dbReference type="EMBL" id="SSC67627.1"/>
    </source>
</evidence>
<dbReference type="InterPro" id="IPR026875">
    <property type="entry name" value="PHydrolase_assoc_dom"/>
</dbReference>
<proteinExistence type="inferred from homology"/>
<dbReference type="NCBIfam" id="NF002328">
    <property type="entry name" value="PRK01286.1-3"/>
    <property type="match status" value="1"/>
</dbReference>
<dbReference type="EMBL" id="UEYP01000004">
    <property type="protein sequence ID" value="SSC67627.1"/>
    <property type="molecule type" value="Genomic_DNA"/>
</dbReference>
<reference evidence="5" key="1">
    <citation type="submission" date="2018-07" db="EMBL/GenBank/DDBJ databases">
        <authorList>
            <person name="Peiro R."/>
            <person name="Begona"/>
            <person name="Cbmso G."/>
            <person name="Lopez M."/>
            <person name="Gonzalez S."/>
        </authorList>
    </citation>
    <scope>NUCLEOTIDE SEQUENCE [LARGE SCALE GENOMIC DNA]</scope>
</reference>
<dbReference type="PANTHER" id="PTHR11373:SF43">
    <property type="entry name" value="DEOXYGUANOSINETRIPHOSPHATE TRIPHOSPHOHYDROLASE-LIKE PROTEIN"/>
    <property type="match status" value="1"/>
</dbReference>
<dbReference type="GO" id="GO:0006203">
    <property type="term" value="P:dGTP catabolic process"/>
    <property type="evidence" value="ECO:0007669"/>
    <property type="project" value="TreeGrafter"/>
</dbReference>
<evidence type="ECO:0000259" key="3">
    <source>
        <dbReference type="PROSITE" id="PS51831"/>
    </source>
</evidence>
<dbReference type="InterPro" id="IPR023023">
    <property type="entry name" value="dNTPase_2"/>
</dbReference>
<dbReference type="InterPro" id="IPR006674">
    <property type="entry name" value="HD_domain"/>
</dbReference>
<evidence type="ECO:0000256" key="2">
    <source>
        <dbReference type="HAMAP-Rule" id="MF_01212"/>
    </source>
</evidence>
<dbReference type="PROSITE" id="PS51831">
    <property type="entry name" value="HD"/>
    <property type="match status" value="1"/>
</dbReference>
<dbReference type="NCBIfam" id="NF002326">
    <property type="entry name" value="PRK01286.1-1"/>
    <property type="match status" value="1"/>
</dbReference>
<dbReference type="HAMAP" id="MF_01212">
    <property type="entry name" value="dGTPase_type2"/>
    <property type="match status" value="1"/>
</dbReference>
<dbReference type="RefSeq" id="WP_115670185.1">
    <property type="nucleotide sequence ID" value="NZ_UEYP01000004.1"/>
</dbReference>
<accession>A0A376AJ00</accession>
<comment type="similarity">
    <text evidence="2">Belongs to the dGTPase family. Type 2 subfamily.</text>
</comment>
<dbReference type="Gene3D" id="1.10.3210.10">
    <property type="entry name" value="Hypothetical protein af1432"/>
    <property type="match status" value="1"/>
</dbReference>
<dbReference type="AlphaFoldDB" id="A0A376AJ00"/>
<dbReference type="InterPro" id="IPR050135">
    <property type="entry name" value="dGTPase-like"/>
</dbReference>
<dbReference type="Pfam" id="PF01966">
    <property type="entry name" value="HD"/>
    <property type="match status" value="1"/>
</dbReference>
<evidence type="ECO:0000256" key="1">
    <source>
        <dbReference type="ARBA" id="ARBA00022801"/>
    </source>
</evidence>
<dbReference type="OrthoDB" id="9803619at2"/>
<dbReference type="InterPro" id="IPR006261">
    <property type="entry name" value="dGTPase"/>
</dbReference>
<dbReference type="SMART" id="SM00471">
    <property type="entry name" value="HDc"/>
    <property type="match status" value="1"/>
</dbReference>
<protein>
    <recommendedName>
        <fullName evidence="2">Deoxyguanosinetriphosphate triphosphohydrolase-like protein</fullName>
    </recommendedName>
</protein>
<dbReference type="PANTHER" id="PTHR11373">
    <property type="entry name" value="DEOXYNUCLEOSIDE TRIPHOSPHATE TRIPHOSPHOHYDROLASE"/>
    <property type="match status" value="1"/>
</dbReference>
<keyword evidence="1 2" id="KW-0378">Hydrolase</keyword>
<dbReference type="CDD" id="cd00077">
    <property type="entry name" value="HDc"/>
    <property type="match status" value="1"/>
</dbReference>
<dbReference type="Proteomes" id="UP000254764">
    <property type="component" value="Unassembled WGS sequence"/>
</dbReference>
<dbReference type="GO" id="GO:0008832">
    <property type="term" value="F:dGTPase activity"/>
    <property type="evidence" value="ECO:0007669"/>
    <property type="project" value="TreeGrafter"/>
</dbReference>
<feature type="domain" description="HD" evidence="3">
    <location>
        <begin position="75"/>
        <end position="219"/>
    </location>
</feature>
<dbReference type="InterPro" id="IPR003607">
    <property type="entry name" value="HD/PDEase_dom"/>
</dbReference>
<dbReference type="STRING" id="1336235.GCA_000518785_00929"/>
<dbReference type="NCBIfam" id="TIGR01353">
    <property type="entry name" value="dGTP_triPase"/>
    <property type="match status" value="1"/>
</dbReference>
<name>A0A376AJ00_9HYPH</name>